<feature type="domain" description="Disease resistance protein At4g27190-like leucine-rich repeats" evidence="2">
    <location>
        <begin position="388"/>
        <end position="513"/>
    </location>
</feature>
<evidence type="ECO:0000259" key="2">
    <source>
        <dbReference type="Pfam" id="PF23247"/>
    </source>
</evidence>
<organism evidence="3 4">
    <name type="scientific">Trifolium subterraneum</name>
    <name type="common">Subterranean clover</name>
    <dbReference type="NCBI Taxonomy" id="3900"/>
    <lineage>
        <taxon>Eukaryota</taxon>
        <taxon>Viridiplantae</taxon>
        <taxon>Streptophyta</taxon>
        <taxon>Embryophyta</taxon>
        <taxon>Tracheophyta</taxon>
        <taxon>Spermatophyta</taxon>
        <taxon>Magnoliopsida</taxon>
        <taxon>eudicotyledons</taxon>
        <taxon>Gunneridae</taxon>
        <taxon>Pentapetalae</taxon>
        <taxon>rosids</taxon>
        <taxon>fabids</taxon>
        <taxon>Fabales</taxon>
        <taxon>Fabaceae</taxon>
        <taxon>Papilionoideae</taxon>
        <taxon>50 kb inversion clade</taxon>
        <taxon>NPAAA clade</taxon>
        <taxon>Hologalegina</taxon>
        <taxon>IRL clade</taxon>
        <taxon>Trifolieae</taxon>
        <taxon>Trifolium</taxon>
    </lineage>
</organism>
<evidence type="ECO:0000256" key="1">
    <source>
        <dbReference type="ARBA" id="ARBA00022821"/>
    </source>
</evidence>
<dbReference type="Gene3D" id="3.80.10.10">
    <property type="entry name" value="Ribonuclease Inhibitor"/>
    <property type="match status" value="1"/>
</dbReference>
<proteinExistence type="predicted"/>
<sequence length="643" mass="74310">MKQIQILEVTDCGIEEIVGREEGVEEIVKFVFPNLTFIILNSLAKLKTFFAGVHSLQCKSLKTIDFFGCPKIELFKAEPLRQQESTINDKLNISTYLPLFMIEEVFNTVETLIMSSKYFDMILHSQYSGIQFNKVKYIGVTECYNEEATFPCWFLKNVPNLESILIGLSSSREIFPGEQLISTEKETQIIPRLKELNCRYMYNIQCICKEGLQMDPILQLLERINVHCCSSLVKFVPSSVTFNYLTYLEVTECNGLINLITYSTAKSLVKLTTMKIEMCNWLEDIVNGKEEDDETKYKIEFCSLKSLELISLPRLCVFSSCPCLIMFPLLEDVVVKECPRMEYFSLGVINTIDVQHIQIDEENHWEGDLNRTIKKMFDDKVAFNKLNCLALSDYPELKDLWYGQLNHNMFCNLKSLVVQKCDFLSHVLLPSNVMQALHGLEELEVTDCDSLEAVFDVKEMEEGSVEISFNFPQLNTLVLYLLTNLETFYRGKHALECPSLKIFNVYRCEALRMFSFTHLDFQQPYAAGRNPIIPQQVLFSIEKINEEKAEENIIFENLEYLELSSLSSFRSFCYGKQAFIFPSFLRFFVDGCPQMKIFSSGVTVAPYLTRIIVEEGKMRWKGDLNTTIEQLFIEQEISHSNVE</sequence>
<evidence type="ECO:0000313" key="3">
    <source>
        <dbReference type="EMBL" id="GAU51439.1"/>
    </source>
</evidence>
<dbReference type="PANTHER" id="PTHR33463">
    <property type="entry name" value="NB-ARC DOMAIN-CONTAINING PROTEIN-RELATED"/>
    <property type="match status" value="1"/>
</dbReference>
<dbReference type="PANTHER" id="PTHR33463:SF204">
    <property type="entry name" value="NB-ARC DOMAIN-CONTAINING PROTEIN"/>
    <property type="match status" value="1"/>
</dbReference>
<dbReference type="OrthoDB" id="1436732at2759"/>
<gene>
    <name evidence="3" type="ORF">TSUD_413390</name>
</gene>
<name>A0A2Z6PUF8_TRISU</name>
<keyword evidence="1" id="KW-0611">Plant defense</keyword>
<keyword evidence="4" id="KW-1185">Reference proteome</keyword>
<reference evidence="4" key="1">
    <citation type="journal article" date="2017" name="Front. Plant Sci.">
        <title>Climate Clever Clovers: New Paradigm to Reduce the Environmental Footprint of Ruminants by Breeding Low Methanogenic Forages Utilizing Haplotype Variation.</title>
        <authorList>
            <person name="Kaur P."/>
            <person name="Appels R."/>
            <person name="Bayer P.E."/>
            <person name="Keeble-Gagnere G."/>
            <person name="Wang J."/>
            <person name="Hirakawa H."/>
            <person name="Shirasawa K."/>
            <person name="Vercoe P."/>
            <person name="Stefanova K."/>
            <person name="Durmic Z."/>
            <person name="Nichols P."/>
            <person name="Revell C."/>
            <person name="Isobe S.N."/>
            <person name="Edwards D."/>
            <person name="Erskine W."/>
        </authorList>
    </citation>
    <scope>NUCLEOTIDE SEQUENCE [LARGE SCALE GENOMIC DNA]</scope>
    <source>
        <strain evidence="4">cv. Daliak</strain>
    </source>
</reference>
<dbReference type="Pfam" id="PF23247">
    <property type="entry name" value="LRR_RPS2"/>
    <property type="match status" value="2"/>
</dbReference>
<protein>
    <recommendedName>
        <fullName evidence="2">Disease resistance protein At4g27190-like leucine-rich repeats domain-containing protein</fullName>
    </recommendedName>
</protein>
<dbReference type="Proteomes" id="UP000242715">
    <property type="component" value="Unassembled WGS sequence"/>
</dbReference>
<feature type="domain" description="Disease resistance protein At4g27190-like leucine-rich repeats" evidence="2">
    <location>
        <begin position="241"/>
        <end position="343"/>
    </location>
</feature>
<dbReference type="SUPFAM" id="SSF52047">
    <property type="entry name" value="RNI-like"/>
    <property type="match status" value="2"/>
</dbReference>
<dbReference type="AlphaFoldDB" id="A0A2Z6PUF8"/>
<accession>A0A2Z6PUF8</accession>
<evidence type="ECO:0000313" key="4">
    <source>
        <dbReference type="Proteomes" id="UP000242715"/>
    </source>
</evidence>
<dbReference type="InterPro" id="IPR057135">
    <property type="entry name" value="At4g27190-like_LRR"/>
</dbReference>
<dbReference type="InterPro" id="IPR050905">
    <property type="entry name" value="Plant_NBS-LRR"/>
</dbReference>
<dbReference type="EMBL" id="DF975134">
    <property type="protein sequence ID" value="GAU51439.1"/>
    <property type="molecule type" value="Genomic_DNA"/>
</dbReference>
<dbReference type="InterPro" id="IPR032675">
    <property type="entry name" value="LRR_dom_sf"/>
</dbReference>